<sequence>MADFDRHVGELPWGWWLRANPRGYEDAAGRNWSSVRDAFWEGELGFPPVHFAPEQHELMLRVMTAINASWFGTESNHDVFGGDMMFWRFHLCWLASIGMVE</sequence>
<organism evidence="1 2">
    <name type="scientific">Sphingopyxis macrogoltabida</name>
    <name type="common">Sphingomonas macrogoltabidus</name>
    <dbReference type="NCBI Taxonomy" id="33050"/>
    <lineage>
        <taxon>Bacteria</taxon>
        <taxon>Pseudomonadati</taxon>
        <taxon>Pseudomonadota</taxon>
        <taxon>Alphaproteobacteria</taxon>
        <taxon>Sphingomonadales</taxon>
        <taxon>Sphingomonadaceae</taxon>
        <taxon>Sphingopyxis</taxon>
    </lineage>
</organism>
<dbReference type="AlphaFoldDB" id="A0A2W5L385"/>
<evidence type="ECO:0000313" key="2">
    <source>
        <dbReference type="Proteomes" id="UP000248597"/>
    </source>
</evidence>
<evidence type="ECO:0000313" key="1">
    <source>
        <dbReference type="EMBL" id="PZQ21998.1"/>
    </source>
</evidence>
<protein>
    <submittedName>
        <fullName evidence="1">Uncharacterized protein</fullName>
    </submittedName>
</protein>
<accession>A0A2W5L385</accession>
<gene>
    <name evidence="1" type="ORF">DI569_09820</name>
</gene>
<reference evidence="1 2" key="1">
    <citation type="submission" date="2017-08" db="EMBL/GenBank/DDBJ databases">
        <title>Infants hospitalized years apart are colonized by the same room-sourced microbial strains.</title>
        <authorList>
            <person name="Brooks B."/>
            <person name="Olm M.R."/>
            <person name="Firek B.A."/>
            <person name="Baker R."/>
            <person name="Thomas B.C."/>
            <person name="Morowitz M.J."/>
            <person name="Banfield J.F."/>
        </authorList>
    </citation>
    <scope>NUCLEOTIDE SEQUENCE [LARGE SCALE GENOMIC DNA]</scope>
    <source>
        <strain evidence="1">S2_005_003_R2_47</strain>
    </source>
</reference>
<dbReference type="Proteomes" id="UP000248597">
    <property type="component" value="Unassembled WGS sequence"/>
</dbReference>
<name>A0A2W5L385_SPHMC</name>
<dbReference type="EMBL" id="QFPJ01000020">
    <property type="protein sequence ID" value="PZQ21998.1"/>
    <property type="molecule type" value="Genomic_DNA"/>
</dbReference>
<comment type="caution">
    <text evidence="1">The sequence shown here is derived from an EMBL/GenBank/DDBJ whole genome shotgun (WGS) entry which is preliminary data.</text>
</comment>
<feature type="non-terminal residue" evidence="1">
    <location>
        <position position="101"/>
    </location>
</feature>
<proteinExistence type="predicted"/>